<dbReference type="PANTHER" id="PTHR46579:SF1">
    <property type="entry name" value="F5_8 TYPE C DOMAIN-CONTAINING PROTEIN"/>
    <property type="match status" value="1"/>
</dbReference>
<feature type="region of interest" description="Disordered" evidence="1">
    <location>
        <begin position="448"/>
        <end position="475"/>
    </location>
</feature>
<evidence type="ECO:0000256" key="1">
    <source>
        <dbReference type="SAM" id="MobiDB-lite"/>
    </source>
</evidence>
<dbReference type="RefSeq" id="XP_034255613.1">
    <property type="nucleotide sequence ID" value="XM_034399722.1"/>
</dbReference>
<dbReference type="PANTHER" id="PTHR46579">
    <property type="entry name" value="F5/8 TYPE C DOMAIN-CONTAINING PROTEIN-RELATED"/>
    <property type="match status" value="1"/>
</dbReference>
<accession>A0A6P9ABW1</accession>
<protein>
    <submittedName>
        <fullName evidence="3">Uncharacterized protein LOC117653807</fullName>
    </submittedName>
</protein>
<reference evidence="3" key="1">
    <citation type="submission" date="2025-08" db="UniProtKB">
        <authorList>
            <consortium name="RefSeq"/>
        </authorList>
    </citation>
    <scope>IDENTIFICATION</scope>
    <source>
        <tissue evidence="3">Total insect</tissue>
    </source>
</reference>
<evidence type="ECO:0000313" key="2">
    <source>
        <dbReference type="Proteomes" id="UP000515158"/>
    </source>
</evidence>
<proteinExistence type="predicted"/>
<gene>
    <name evidence="3" type="primary">LOC117653807</name>
</gene>
<organism evidence="3">
    <name type="scientific">Thrips palmi</name>
    <name type="common">Melon thrips</name>
    <dbReference type="NCBI Taxonomy" id="161013"/>
    <lineage>
        <taxon>Eukaryota</taxon>
        <taxon>Metazoa</taxon>
        <taxon>Ecdysozoa</taxon>
        <taxon>Arthropoda</taxon>
        <taxon>Hexapoda</taxon>
        <taxon>Insecta</taxon>
        <taxon>Pterygota</taxon>
        <taxon>Neoptera</taxon>
        <taxon>Paraneoptera</taxon>
        <taxon>Thysanoptera</taxon>
        <taxon>Terebrantia</taxon>
        <taxon>Thripoidea</taxon>
        <taxon>Thripidae</taxon>
        <taxon>Thrips</taxon>
    </lineage>
</organism>
<dbReference type="OrthoDB" id="7699125at2759"/>
<dbReference type="GeneID" id="117653807"/>
<name>A0A6P9ABW1_THRPL</name>
<dbReference type="Proteomes" id="UP000515158">
    <property type="component" value="Unplaced"/>
</dbReference>
<evidence type="ECO:0000313" key="3">
    <source>
        <dbReference type="RefSeq" id="XP_034255613.1"/>
    </source>
</evidence>
<keyword evidence="2" id="KW-1185">Reference proteome</keyword>
<dbReference type="KEGG" id="tpal:117653807"/>
<dbReference type="AlphaFoldDB" id="A0A6P9ABW1"/>
<sequence>MADSTDAAAYAIQGAASSFLSTLKSKFRTSQIAIDFVVKEVNSLTDLYLDFLKERISVNCAIQDGHLRLDQVFSELESLRGQSLFAGVETQPYLDSYIAHQSTDLPFGLKQLVFDWKVVYRRGIPHRVPAEYAYVVPFLQQLEQLLNCKDVLHCVDNPRPSPDGVFKTITDGYFYKAHFIVVRNGPKTLSIVIYVDDVQFADPCKSKKLKHKYRLFYWCLGNIYPELRSSLKAINLIGIVNYKVAKKYGNEEILKLFMKDIKALGDGVKLKINGEERLFHGILQFVAADIPAAANLGGFKESHFALRPCRMCMCTRFDICDHFREDENLLRRIDEHEKSVLQVEAKKLKTPLVTMVDVSLTSRQEVDTFEEEEEEREFIQDVRPAIVFNDHHDPSVNYGINARSPLAEAPGFDVTKCFPYDIMHGLWGGVGELLCRLLLKDMCTVPKQQVDASQPKQRRNVPAANPSHPKQQNKVPTVKPKVSLNYVNQVIQDFCDYGHLHQSRPSPIEKSHLESKLDQSASQMIVLLHILPVIAVNNISEEKQDLLGQFTKISAVSMLYEATEEDALELESLVEIFGKDFVRIYPEYKTLKLHALRHLAMMLRLHGPLRQQACFRYEAMHREFTRLVDIINNMINLEFSLITRHISARNNDIMNGKDDGTFLYSGDIVKKSEPTTLTALPDRDLILELLPELDLNVEVSTVDRFDRHGRSWKKDVIVSLQSNQEHAFGIIEKIYLVNDEIVFLYNNLKVNYLAKFHAFEIQRRDNVLKGILFSHIKLQFPVTRFTVHFRTNNVKSFLVSGSSGNLVG</sequence>
<dbReference type="InParanoid" id="A0A6P9ABW1"/>